<dbReference type="GeneID" id="19110216"/>
<dbReference type="EMBL" id="KB445560">
    <property type="protein sequence ID" value="EMC93589.1"/>
    <property type="molecule type" value="Genomic_DNA"/>
</dbReference>
<gene>
    <name evidence="2" type="ORF">BAUCODRAFT_246226</name>
</gene>
<dbReference type="AlphaFoldDB" id="M2N3L1"/>
<keyword evidence="3" id="KW-1185">Reference proteome</keyword>
<dbReference type="HOGENOM" id="CLU_1004678_0_0_1"/>
<reference evidence="2 3" key="1">
    <citation type="journal article" date="2012" name="PLoS Pathog.">
        <title>Diverse lifestyles and strategies of plant pathogenesis encoded in the genomes of eighteen Dothideomycetes fungi.</title>
        <authorList>
            <person name="Ohm R.A."/>
            <person name="Feau N."/>
            <person name="Henrissat B."/>
            <person name="Schoch C.L."/>
            <person name="Horwitz B.A."/>
            <person name="Barry K.W."/>
            <person name="Condon B.J."/>
            <person name="Copeland A.C."/>
            <person name="Dhillon B."/>
            <person name="Glaser F."/>
            <person name="Hesse C.N."/>
            <person name="Kosti I."/>
            <person name="LaButti K."/>
            <person name="Lindquist E.A."/>
            <person name="Lucas S."/>
            <person name="Salamov A.A."/>
            <person name="Bradshaw R.E."/>
            <person name="Ciuffetti L."/>
            <person name="Hamelin R.C."/>
            <person name="Kema G.H.J."/>
            <person name="Lawrence C."/>
            <person name="Scott J.A."/>
            <person name="Spatafora J.W."/>
            <person name="Turgeon B.G."/>
            <person name="de Wit P.J.G.M."/>
            <person name="Zhong S."/>
            <person name="Goodwin S.B."/>
            <person name="Grigoriev I.V."/>
        </authorList>
    </citation>
    <scope>NUCLEOTIDE SEQUENCE [LARGE SCALE GENOMIC DNA]</scope>
    <source>
        <strain evidence="2 3">UAMH 10762</strain>
    </source>
</reference>
<protein>
    <submittedName>
        <fullName evidence="2">Uncharacterized protein</fullName>
    </submittedName>
</protein>
<dbReference type="KEGG" id="bcom:BAUCODRAFT_246226"/>
<sequence>MLCRSSGRYADSEWTTFSDWEHWNEVVGKLSLSCIDINSPEREWRSKGRGEPSLLWYAVKISVHSESDKLPQIGTRCRMLPQCSLAPKQMSIRLCCYHDEQQRRKPETYQVQLPEPQDYPKPLTNGNGITVGDLFEATLRLRAGHRMCPYESHSCSTINDHGFVAVRVYFEAEVHLSEQSLTSIRHRRRLDEEKQRFEARSLFRSRRRTNSQRKAETREEKYEERRSYAKAKRLAFLKGRPIPTLAEYRFVKDGHDKLANKHSLIAQEDGVYVARQQ</sequence>
<organism evidence="2 3">
    <name type="scientific">Baudoinia panamericana (strain UAMH 10762)</name>
    <name type="common">Angels' share fungus</name>
    <name type="synonym">Baudoinia compniacensis (strain UAMH 10762)</name>
    <dbReference type="NCBI Taxonomy" id="717646"/>
    <lineage>
        <taxon>Eukaryota</taxon>
        <taxon>Fungi</taxon>
        <taxon>Dikarya</taxon>
        <taxon>Ascomycota</taxon>
        <taxon>Pezizomycotina</taxon>
        <taxon>Dothideomycetes</taxon>
        <taxon>Dothideomycetidae</taxon>
        <taxon>Mycosphaerellales</taxon>
        <taxon>Teratosphaeriaceae</taxon>
        <taxon>Baudoinia</taxon>
    </lineage>
</organism>
<evidence type="ECO:0000313" key="2">
    <source>
        <dbReference type="EMBL" id="EMC93589.1"/>
    </source>
</evidence>
<accession>M2N3L1</accession>
<evidence type="ECO:0000256" key="1">
    <source>
        <dbReference type="SAM" id="MobiDB-lite"/>
    </source>
</evidence>
<dbReference type="Proteomes" id="UP000011761">
    <property type="component" value="Unassembled WGS sequence"/>
</dbReference>
<evidence type="ECO:0000313" key="3">
    <source>
        <dbReference type="Proteomes" id="UP000011761"/>
    </source>
</evidence>
<dbReference type="RefSeq" id="XP_007679671.1">
    <property type="nucleotide sequence ID" value="XM_007681481.1"/>
</dbReference>
<name>M2N3L1_BAUPA</name>
<feature type="region of interest" description="Disordered" evidence="1">
    <location>
        <begin position="204"/>
        <end position="224"/>
    </location>
</feature>
<feature type="compositionally biased region" description="Basic and acidic residues" evidence="1">
    <location>
        <begin position="213"/>
        <end position="224"/>
    </location>
</feature>
<proteinExistence type="predicted"/>